<dbReference type="Pfam" id="PF13927">
    <property type="entry name" value="Ig_3"/>
    <property type="match status" value="1"/>
</dbReference>
<dbReference type="OrthoDB" id="190835at2759"/>
<dbReference type="PANTHER" id="PTHR23279:SF4">
    <property type="entry name" value="DEFECTIVE PROBOSCIS EXTENSION RESPONSE 2, ISOFORM F-RELATED"/>
    <property type="match status" value="1"/>
</dbReference>
<dbReference type="GO" id="GO:0050808">
    <property type="term" value="P:synapse organization"/>
    <property type="evidence" value="ECO:0007669"/>
    <property type="project" value="TreeGrafter"/>
</dbReference>
<evidence type="ECO:0000313" key="3">
    <source>
        <dbReference type="Proteomes" id="UP000053105"/>
    </source>
</evidence>
<keyword evidence="3" id="KW-1185">Reference proteome</keyword>
<dbReference type="PROSITE" id="PS50835">
    <property type="entry name" value="IG_LIKE"/>
    <property type="match status" value="1"/>
</dbReference>
<name>A0A0M8ZXQ1_9HYME</name>
<dbReference type="AlphaFoldDB" id="A0A0M8ZXQ1"/>
<dbReference type="InterPro" id="IPR013783">
    <property type="entry name" value="Ig-like_fold"/>
</dbReference>
<dbReference type="STRING" id="166423.A0A0M8ZXQ1"/>
<proteinExistence type="predicted"/>
<dbReference type="InterPro" id="IPR003599">
    <property type="entry name" value="Ig_sub"/>
</dbReference>
<sequence>MEFYRTIISTSIKRNMYLIQLVQHETKMGKKYNGDTCASVVDSCKQAWLLSFSSNLPQSHGVSGVSRRHSVVILNFYGALDFFGSMELIADVEFANDNLVNDTLLILINISIINFSKNVISNRLVLRRFAGAVGIKENTKLKYGVTQIQVLSNKTCHNSHDSITSKNLIFKTFVFAHSHIETNGLKPDLRCGQHTEEIPKNKTSSPPHQIFRHRLYAEENLEEMGMETHAANTFETKDEKWILFKDSRRNTNLAQLARPGNCINLSSKSPAEAYNVRNHTESTIEINSFVLTDLIFIRRGHEARARISGPPDIYVKTGSLLTLTCLMSQGPHDLGTVAWFRGSKPVVTSPHSENDVNGEPRITVETEWSDALTSRLRITHAKLGDSGNYSCVPTVAERASVNVHVINGEHPAAMQHGNTAAGSPTSKTVLVMLAFFLGQLR</sequence>
<dbReference type="PANTHER" id="PTHR23279">
    <property type="entry name" value="DEFECTIVE PROBOSCIS EXTENSION RESPONSE DPR -RELATED"/>
    <property type="match status" value="1"/>
</dbReference>
<dbReference type="InterPro" id="IPR037448">
    <property type="entry name" value="Zig-8"/>
</dbReference>
<feature type="domain" description="Ig-like" evidence="1">
    <location>
        <begin position="303"/>
        <end position="402"/>
    </location>
</feature>
<organism evidence="2 3">
    <name type="scientific">Melipona quadrifasciata</name>
    <dbReference type="NCBI Taxonomy" id="166423"/>
    <lineage>
        <taxon>Eukaryota</taxon>
        <taxon>Metazoa</taxon>
        <taxon>Ecdysozoa</taxon>
        <taxon>Arthropoda</taxon>
        <taxon>Hexapoda</taxon>
        <taxon>Insecta</taxon>
        <taxon>Pterygota</taxon>
        <taxon>Neoptera</taxon>
        <taxon>Endopterygota</taxon>
        <taxon>Hymenoptera</taxon>
        <taxon>Apocrita</taxon>
        <taxon>Aculeata</taxon>
        <taxon>Apoidea</taxon>
        <taxon>Anthophila</taxon>
        <taxon>Apidae</taxon>
        <taxon>Melipona</taxon>
    </lineage>
</organism>
<dbReference type="SUPFAM" id="SSF48726">
    <property type="entry name" value="Immunoglobulin"/>
    <property type="match status" value="1"/>
</dbReference>
<gene>
    <name evidence="2" type="ORF">WN51_03410</name>
</gene>
<dbReference type="GO" id="GO:0032589">
    <property type="term" value="C:neuron projection membrane"/>
    <property type="evidence" value="ECO:0007669"/>
    <property type="project" value="TreeGrafter"/>
</dbReference>
<evidence type="ECO:0000259" key="1">
    <source>
        <dbReference type="PROSITE" id="PS50835"/>
    </source>
</evidence>
<dbReference type="InterPro" id="IPR036179">
    <property type="entry name" value="Ig-like_dom_sf"/>
</dbReference>
<evidence type="ECO:0000313" key="2">
    <source>
        <dbReference type="EMBL" id="KOX71699.1"/>
    </source>
</evidence>
<dbReference type="Proteomes" id="UP000053105">
    <property type="component" value="Unassembled WGS sequence"/>
</dbReference>
<dbReference type="FunFam" id="2.60.40.10:FF:001633">
    <property type="entry name" value="Uncharacterized protein, isoform A"/>
    <property type="match status" value="1"/>
</dbReference>
<dbReference type="EMBL" id="KQ435831">
    <property type="protein sequence ID" value="KOX71699.1"/>
    <property type="molecule type" value="Genomic_DNA"/>
</dbReference>
<dbReference type="Gene3D" id="2.60.40.10">
    <property type="entry name" value="Immunoglobulins"/>
    <property type="match status" value="1"/>
</dbReference>
<protein>
    <recommendedName>
        <fullName evidence="1">Ig-like domain-containing protein</fullName>
    </recommendedName>
</protein>
<reference evidence="2 3" key="1">
    <citation type="submission" date="2015-07" db="EMBL/GenBank/DDBJ databases">
        <title>The genome of Melipona quadrifasciata.</title>
        <authorList>
            <person name="Pan H."/>
            <person name="Kapheim K."/>
        </authorList>
    </citation>
    <scope>NUCLEOTIDE SEQUENCE [LARGE SCALE GENOMIC DNA]</scope>
    <source>
        <strain evidence="2">0111107301</strain>
        <tissue evidence="2">Whole body</tissue>
    </source>
</reference>
<accession>A0A0M8ZXQ1</accession>
<dbReference type="InterPro" id="IPR007110">
    <property type="entry name" value="Ig-like_dom"/>
</dbReference>
<dbReference type="SMART" id="SM00409">
    <property type="entry name" value="IG"/>
    <property type="match status" value="1"/>
</dbReference>